<feature type="domain" description="Transposase IS116/IS110/IS902 C-terminal" evidence="2">
    <location>
        <begin position="254"/>
        <end position="305"/>
    </location>
</feature>
<dbReference type="InterPro" id="IPR047650">
    <property type="entry name" value="Transpos_IS110"/>
</dbReference>
<dbReference type="NCBIfam" id="NF033542">
    <property type="entry name" value="transpos_IS110"/>
    <property type="match status" value="1"/>
</dbReference>
<proteinExistence type="predicted"/>
<comment type="caution">
    <text evidence="3">The sequence shown here is derived from an EMBL/GenBank/DDBJ whole genome shotgun (WGS) entry which is preliminary data.</text>
</comment>
<evidence type="ECO:0000313" key="4">
    <source>
        <dbReference type="Proteomes" id="UP000838749"/>
    </source>
</evidence>
<name>A0ABN8FPC4_9BACL</name>
<evidence type="ECO:0000259" key="1">
    <source>
        <dbReference type="Pfam" id="PF01548"/>
    </source>
</evidence>
<keyword evidence="4" id="KW-1185">Reference proteome</keyword>
<dbReference type="InterPro" id="IPR002525">
    <property type="entry name" value="Transp_IS110-like_N"/>
</dbReference>
<feature type="domain" description="Transposase IS110-like N-terminal" evidence="1">
    <location>
        <begin position="9"/>
        <end position="155"/>
    </location>
</feature>
<accession>A0ABN8FPC4</accession>
<dbReference type="PANTHER" id="PTHR33055">
    <property type="entry name" value="TRANSPOSASE FOR INSERTION SEQUENCE ELEMENT IS1111A"/>
    <property type="match status" value="1"/>
</dbReference>
<organism evidence="3 4">
    <name type="scientific">Paenibacillus pseudetheri</name>
    <dbReference type="NCBI Taxonomy" id="2897682"/>
    <lineage>
        <taxon>Bacteria</taxon>
        <taxon>Bacillati</taxon>
        <taxon>Bacillota</taxon>
        <taxon>Bacilli</taxon>
        <taxon>Bacillales</taxon>
        <taxon>Paenibacillaceae</taxon>
        <taxon>Paenibacillus</taxon>
    </lineage>
</organism>
<dbReference type="PANTHER" id="PTHR33055:SF15">
    <property type="entry name" value="TRANSPOSASE-RELATED"/>
    <property type="match status" value="1"/>
</dbReference>
<dbReference type="Pfam" id="PF01548">
    <property type="entry name" value="DEDD_Tnp_IS110"/>
    <property type="match status" value="1"/>
</dbReference>
<protein>
    <submittedName>
        <fullName evidence="3">IS110 family transposase ISGka2</fullName>
    </submittedName>
</protein>
<dbReference type="Proteomes" id="UP000838749">
    <property type="component" value="Unassembled WGS sequence"/>
</dbReference>
<dbReference type="Pfam" id="PF02371">
    <property type="entry name" value="Transposase_20"/>
    <property type="match status" value="1"/>
</dbReference>
<reference evidence="3" key="1">
    <citation type="submission" date="2021-12" db="EMBL/GenBank/DDBJ databases">
        <authorList>
            <person name="Criscuolo A."/>
        </authorList>
    </citation>
    <scope>NUCLEOTIDE SEQUENCE</scope>
    <source>
        <strain evidence="3">CIP111894</strain>
    </source>
</reference>
<dbReference type="EMBL" id="CAKMAB010000088">
    <property type="protein sequence ID" value="CAH1059875.1"/>
    <property type="molecule type" value="Genomic_DNA"/>
</dbReference>
<evidence type="ECO:0000313" key="3">
    <source>
        <dbReference type="EMBL" id="CAH1059875.1"/>
    </source>
</evidence>
<sequence length="315" mass="35100">MEAILEHCCGLDVHRDTVVACLLTGNLEDRPHKEIRTFSTMSKGLHELAAWLHAASCTYVAMESTGVYWKPVYHVLEESCEIRLANAQRIKNVPGRKTDISDAEWIAKLLRSGLIEGSFVPPQDIRELRELTRHRKKLVHHMTAEKNRIQKVLESAGIKLASVISDVFGVTGRALLRQLMDNGRLDQESVRSLVKGQIKNKVPQLMDALQGKLSSHHRFLLAQSWQHLTHLEHSIQAFDETIDSHLAPYRVEIDILRTLPGVDVTAASAILAEVGADMLQFHSERHLASWAGLSPGNYESAGKKSPHASSTAIPT</sequence>
<gene>
    <name evidence="3" type="ORF">PAECIP111894_06116</name>
</gene>
<evidence type="ECO:0000259" key="2">
    <source>
        <dbReference type="Pfam" id="PF02371"/>
    </source>
</evidence>
<dbReference type="InterPro" id="IPR003346">
    <property type="entry name" value="Transposase_20"/>
</dbReference>